<sequence>MSLFEGVLKKSGPDINKKFRKRFCKVFWEEEDIIPRERTFSLPSYKSPNTCKQLVFTYYKHKDKKVEDYKGKFVLDNSAFIEVPSGVKEYQNVIAIKLANIHNGKNNGRVVYLCLKTEEEKKCLINVLRDNIKSSSSYISSDDDNIHLRELKTACERKRREQKD</sequence>
<keyword evidence="1" id="KW-1185">Reference proteome</keyword>
<name>A0ABM4C2G4_HYDVU</name>
<organism evidence="1 2">
    <name type="scientific">Hydra vulgaris</name>
    <name type="common">Hydra</name>
    <name type="synonym">Hydra attenuata</name>
    <dbReference type="NCBI Taxonomy" id="6087"/>
    <lineage>
        <taxon>Eukaryota</taxon>
        <taxon>Metazoa</taxon>
        <taxon>Cnidaria</taxon>
        <taxon>Hydrozoa</taxon>
        <taxon>Hydroidolina</taxon>
        <taxon>Anthoathecata</taxon>
        <taxon>Aplanulata</taxon>
        <taxon>Hydridae</taxon>
        <taxon>Hydra</taxon>
    </lineage>
</organism>
<dbReference type="SUPFAM" id="SSF50729">
    <property type="entry name" value="PH domain-like"/>
    <property type="match status" value="1"/>
</dbReference>
<dbReference type="GeneID" id="136081739"/>
<evidence type="ECO:0000313" key="2">
    <source>
        <dbReference type="RefSeq" id="XP_065655717.1"/>
    </source>
</evidence>
<evidence type="ECO:0000313" key="1">
    <source>
        <dbReference type="Proteomes" id="UP001652625"/>
    </source>
</evidence>
<dbReference type="Proteomes" id="UP001652625">
    <property type="component" value="Chromosome 06"/>
</dbReference>
<accession>A0ABM4C2G4</accession>
<proteinExistence type="predicted"/>
<protein>
    <submittedName>
        <fullName evidence="2">Uncharacterized protein LOC136081739 isoform X1</fullName>
    </submittedName>
</protein>
<reference evidence="2" key="1">
    <citation type="submission" date="2025-08" db="UniProtKB">
        <authorList>
            <consortium name="RefSeq"/>
        </authorList>
    </citation>
    <scope>IDENTIFICATION</scope>
</reference>
<dbReference type="Gene3D" id="2.30.29.30">
    <property type="entry name" value="Pleckstrin-homology domain (PH domain)/Phosphotyrosine-binding domain (PTB)"/>
    <property type="match status" value="1"/>
</dbReference>
<dbReference type="InterPro" id="IPR011993">
    <property type="entry name" value="PH-like_dom_sf"/>
</dbReference>
<dbReference type="RefSeq" id="XP_065655717.1">
    <property type="nucleotide sequence ID" value="XM_065799645.1"/>
</dbReference>
<gene>
    <name evidence="2" type="primary">LOC136081739</name>
</gene>